<comment type="subcellular location">
    <subcellularLocation>
        <location evidence="8">Cytoplasm</location>
    </subcellularLocation>
</comment>
<keyword evidence="7 8" id="KW-0342">GTP-binding</keyword>
<feature type="binding site" evidence="8">
    <location>
        <begin position="248"/>
        <end position="254"/>
    </location>
    <ligand>
        <name>GTP</name>
        <dbReference type="ChEBI" id="CHEBI:37565"/>
    </ligand>
</feature>
<evidence type="ECO:0000256" key="7">
    <source>
        <dbReference type="ARBA" id="ARBA00023134"/>
    </source>
</evidence>
<evidence type="ECO:0000256" key="8">
    <source>
        <dbReference type="HAMAP-Rule" id="MF_00379"/>
    </source>
</evidence>
<evidence type="ECO:0000256" key="4">
    <source>
        <dbReference type="ARBA" id="ARBA00022801"/>
    </source>
</evidence>
<dbReference type="NCBIfam" id="TIGR00231">
    <property type="entry name" value="small_GTP"/>
    <property type="match status" value="1"/>
</dbReference>
<dbReference type="GO" id="GO:0046872">
    <property type="term" value="F:metal ion binding"/>
    <property type="evidence" value="ECO:0007669"/>
    <property type="project" value="UniProtKB-KW"/>
</dbReference>
<dbReference type="GO" id="GO:0005737">
    <property type="term" value="C:cytoplasm"/>
    <property type="evidence" value="ECO:0007669"/>
    <property type="project" value="UniProtKB-SubCell"/>
</dbReference>
<sequence length="442" mass="45451">MSGESTIAALSSGAVPSAVAVVRLSGPASGPVLAGLIGGPLPAPRRASLRRLRRPETGALIDRAVVLWLPGPETATGEDMVELHLHGGRAVVAAALDAVTAHPDVRLAEAGEFTRRAFLAGRMDLAEVEGLADLLAAETEAQRRQAVAQADGALSRRIAHWRAQALEARALIEAGLDFTDEDDVDERAEAGALAIAAALAGDLKRALDDGHRAERLREGFRVALMGPPNAGKSSLMNALARREVAIVTAEAGTTRDVIEVHLDLGGWPVLILDTAGIREAESLAEREGVRRAIAHGEVADLVLWLDPADGGAIEPPSALAARPGFRRVLSKTDLAPAGRRTRGHAFTVSAATGAGVGDLLEGLALAAAEGLAGGESGLVTRARHRAAIADAVAAIGLAHSAKGSELKAEHLRRAADALGAVIGAIGVEDVLGAIFSTFCIGK</sequence>
<keyword evidence="6 8" id="KW-0630">Potassium</keyword>
<gene>
    <name evidence="8 10" type="primary">mnmE</name>
    <name evidence="8" type="synonym">trmE</name>
    <name evidence="10" type="ORF">F0357_09495</name>
</gene>
<dbReference type="InterPro" id="IPR005225">
    <property type="entry name" value="Small_GTP-bd"/>
</dbReference>
<comment type="caution">
    <text evidence="8">Lacks conserved residue(s) required for the propagation of feature annotation.</text>
</comment>
<evidence type="ECO:0000313" key="11">
    <source>
        <dbReference type="Proteomes" id="UP000332515"/>
    </source>
</evidence>
<evidence type="ECO:0000256" key="5">
    <source>
        <dbReference type="ARBA" id="ARBA00022842"/>
    </source>
</evidence>
<name>A0A6A7Y2B9_9HYPH</name>
<dbReference type="GO" id="GO:0003924">
    <property type="term" value="F:GTPase activity"/>
    <property type="evidence" value="ECO:0007669"/>
    <property type="project" value="UniProtKB-UniRule"/>
</dbReference>
<dbReference type="FunFam" id="3.30.1360.120:FF:000007">
    <property type="entry name" value="tRNA modification GTPase GTPBP3, mitochondrial"/>
    <property type="match status" value="1"/>
</dbReference>
<keyword evidence="2 8" id="KW-0819">tRNA processing</keyword>
<dbReference type="HAMAP" id="MF_00379">
    <property type="entry name" value="GTPase_MnmE"/>
    <property type="match status" value="1"/>
</dbReference>
<dbReference type="InterPro" id="IPR027417">
    <property type="entry name" value="P-loop_NTPase"/>
</dbReference>
<dbReference type="Gene3D" id="3.30.1360.120">
    <property type="entry name" value="Probable tRNA modification gtpase trme, domain 1"/>
    <property type="match status" value="1"/>
</dbReference>
<comment type="function">
    <text evidence="8">Exhibits a very high intrinsic GTPase hydrolysis rate. Involved in the addition of a carboxymethylaminomethyl (cmnm) group at the wobble position (U34) of certain tRNAs, forming tRNA-cmnm(5)s(2)U34.</text>
</comment>
<keyword evidence="4 8" id="KW-0378">Hydrolase</keyword>
<dbReference type="PANTHER" id="PTHR42714:SF2">
    <property type="entry name" value="TRNA MODIFICATION GTPASE GTPBP3, MITOCHONDRIAL"/>
    <property type="match status" value="1"/>
</dbReference>
<dbReference type="GO" id="GO:0030488">
    <property type="term" value="P:tRNA methylation"/>
    <property type="evidence" value="ECO:0007669"/>
    <property type="project" value="TreeGrafter"/>
</dbReference>
<feature type="binding site" evidence="8">
    <location>
        <position position="122"/>
    </location>
    <ligand>
        <name>(6S)-5-formyl-5,6,7,8-tetrahydrofolate</name>
        <dbReference type="ChEBI" id="CHEBI:57457"/>
    </ligand>
</feature>
<dbReference type="SUPFAM" id="SSF52540">
    <property type="entry name" value="P-loop containing nucleoside triphosphate hydrolases"/>
    <property type="match status" value="1"/>
</dbReference>
<dbReference type="Pfam" id="PF01926">
    <property type="entry name" value="MMR_HSR1"/>
    <property type="match status" value="1"/>
</dbReference>
<dbReference type="Pfam" id="PF10396">
    <property type="entry name" value="TrmE_N"/>
    <property type="match status" value="1"/>
</dbReference>
<dbReference type="InterPro" id="IPR025867">
    <property type="entry name" value="MnmE_helical"/>
</dbReference>
<dbReference type="Pfam" id="PF12631">
    <property type="entry name" value="MnmE_helical"/>
    <property type="match status" value="1"/>
</dbReference>
<dbReference type="CDD" id="cd14858">
    <property type="entry name" value="TrmE_N"/>
    <property type="match status" value="1"/>
</dbReference>
<reference evidence="10 11" key="1">
    <citation type="submission" date="2019-09" db="EMBL/GenBank/DDBJ databases">
        <title>Segnochrobactrum spirostomi gen. nov., sp. nov., isolated from the ciliate Spirostomum cf. yagiui and description of a novel family, Segnochrobactraceae fam. nov. within the order Rhizobiales of the class Alphaproteobacteria.</title>
        <authorList>
            <person name="Akter S."/>
            <person name="Shazib S.U.A."/>
            <person name="Shin M.K."/>
        </authorList>
    </citation>
    <scope>NUCLEOTIDE SEQUENCE [LARGE SCALE GENOMIC DNA]</scope>
    <source>
        <strain evidence="10 11">Sp-1</strain>
    </source>
</reference>
<evidence type="ECO:0000256" key="3">
    <source>
        <dbReference type="ARBA" id="ARBA00022741"/>
    </source>
</evidence>
<dbReference type="Proteomes" id="UP000332515">
    <property type="component" value="Unassembled WGS sequence"/>
</dbReference>
<dbReference type="InterPro" id="IPR027266">
    <property type="entry name" value="TrmE/GcvT-like"/>
</dbReference>
<feature type="domain" description="TrmE-type G" evidence="9">
    <location>
        <begin position="219"/>
        <end position="368"/>
    </location>
</feature>
<dbReference type="SUPFAM" id="SSF116878">
    <property type="entry name" value="TrmE connector domain"/>
    <property type="match status" value="1"/>
</dbReference>
<dbReference type="InterPro" id="IPR027368">
    <property type="entry name" value="MnmE_dom2"/>
</dbReference>
<dbReference type="GO" id="GO:0005525">
    <property type="term" value="F:GTP binding"/>
    <property type="evidence" value="ECO:0007669"/>
    <property type="project" value="UniProtKB-UniRule"/>
</dbReference>
<accession>A0A6A7Y2B9</accession>
<dbReference type="NCBIfam" id="NF003661">
    <property type="entry name" value="PRK05291.1-3"/>
    <property type="match status" value="1"/>
</dbReference>
<feature type="binding site" evidence="8">
    <location>
        <position position="254"/>
    </location>
    <ligand>
        <name>Mg(2+)</name>
        <dbReference type="ChEBI" id="CHEBI:18420"/>
    </ligand>
</feature>
<evidence type="ECO:0000313" key="10">
    <source>
        <dbReference type="EMBL" id="MQT12876.1"/>
    </source>
</evidence>
<dbReference type="SMART" id="SM00382">
    <property type="entry name" value="AAA"/>
    <property type="match status" value="1"/>
</dbReference>
<feature type="binding site" evidence="8">
    <location>
        <position position="23"/>
    </location>
    <ligand>
        <name>(6S)-5-formyl-5,6,7,8-tetrahydrofolate</name>
        <dbReference type="ChEBI" id="CHEBI:57457"/>
    </ligand>
</feature>
<dbReference type="AlphaFoldDB" id="A0A6A7Y2B9"/>
<comment type="cofactor">
    <cofactor evidence="8">
        <name>K(+)</name>
        <dbReference type="ChEBI" id="CHEBI:29103"/>
    </cofactor>
    <text evidence="8">Binds 1 potassium ion per subunit.</text>
</comment>
<dbReference type="Gene3D" id="1.20.120.430">
    <property type="entry name" value="tRNA modification GTPase MnmE domain 2"/>
    <property type="match status" value="1"/>
</dbReference>
<dbReference type="PROSITE" id="PS51709">
    <property type="entry name" value="G_TRME"/>
    <property type="match status" value="1"/>
</dbReference>
<feature type="binding site" evidence="8">
    <location>
        <begin position="273"/>
        <end position="276"/>
    </location>
    <ligand>
        <name>GTP</name>
        <dbReference type="ChEBI" id="CHEBI:37565"/>
    </ligand>
</feature>
<feature type="binding site" evidence="8">
    <location>
        <position position="233"/>
    </location>
    <ligand>
        <name>Mg(2+)</name>
        <dbReference type="ChEBI" id="CHEBI:18420"/>
    </ligand>
</feature>
<keyword evidence="5 8" id="KW-0460">Magnesium</keyword>
<feature type="binding site" evidence="8">
    <location>
        <begin position="229"/>
        <end position="234"/>
    </location>
    <ligand>
        <name>GTP</name>
        <dbReference type="ChEBI" id="CHEBI:37565"/>
    </ligand>
</feature>
<dbReference type="EMBL" id="VWNA01000001">
    <property type="protein sequence ID" value="MQT12876.1"/>
    <property type="molecule type" value="Genomic_DNA"/>
</dbReference>
<keyword evidence="3 8" id="KW-0547">Nucleotide-binding</keyword>
<dbReference type="RefSeq" id="WP_153480234.1">
    <property type="nucleotide sequence ID" value="NZ_VWNA01000001.1"/>
</dbReference>
<evidence type="ECO:0000259" key="9">
    <source>
        <dbReference type="PROSITE" id="PS51709"/>
    </source>
</evidence>
<feature type="binding site" evidence="8">
    <location>
        <position position="82"/>
    </location>
    <ligand>
        <name>(6S)-5-formyl-5,6,7,8-tetrahydrofolate</name>
        <dbReference type="ChEBI" id="CHEBI:57457"/>
    </ligand>
</feature>
<feature type="binding site" evidence="8">
    <location>
        <position position="442"/>
    </location>
    <ligand>
        <name>(6S)-5-formyl-5,6,7,8-tetrahydrofolate</name>
        <dbReference type="ChEBI" id="CHEBI:57457"/>
    </ligand>
</feature>
<evidence type="ECO:0000256" key="1">
    <source>
        <dbReference type="ARBA" id="ARBA00011043"/>
    </source>
</evidence>
<dbReference type="EC" id="3.6.-.-" evidence="8"/>
<dbReference type="GO" id="GO:0002098">
    <property type="term" value="P:tRNA wobble uridine modification"/>
    <property type="evidence" value="ECO:0007669"/>
    <property type="project" value="TreeGrafter"/>
</dbReference>
<dbReference type="Gene3D" id="3.40.50.300">
    <property type="entry name" value="P-loop containing nucleotide triphosphate hydrolases"/>
    <property type="match status" value="1"/>
</dbReference>
<evidence type="ECO:0000256" key="6">
    <source>
        <dbReference type="ARBA" id="ARBA00022958"/>
    </source>
</evidence>
<dbReference type="InterPro" id="IPR031168">
    <property type="entry name" value="G_TrmE"/>
</dbReference>
<organism evidence="10 11">
    <name type="scientific">Segnochrobactrum spirostomi</name>
    <dbReference type="NCBI Taxonomy" id="2608987"/>
    <lineage>
        <taxon>Bacteria</taxon>
        <taxon>Pseudomonadati</taxon>
        <taxon>Pseudomonadota</taxon>
        <taxon>Alphaproteobacteria</taxon>
        <taxon>Hyphomicrobiales</taxon>
        <taxon>Segnochrobactraceae</taxon>
        <taxon>Segnochrobactrum</taxon>
    </lineage>
</organism>
<evidence type="ECO:0000256" key="2">
    <source>
        <dbReference type="ARBA" id="ARBA00022694"/>
    </source>
</evidence>
<dbReference type="PRINTS" id="PR00326">
    <property type="entry name" value="GTP1OBG"/>
</dbReference>
<dbReference type="InterPro" id="IPR006073">
    <property type="entry name" value="GTP-bd"/>
</dbReference>
<comment type="subunit">
    <text evidence="8">Homodimer. Heterotetramer of two MnmE and two MnmG subunits.</text>
</comment>
<dbReference type="PANTHER" id="PTHR42714">
    <property type="entry name" value="TRNA MODIFICATION GTPASE GTPBP3"/>
    <property type="match status" value="1"/>
</dbReference>
<keyword evidence="8" id="KW-0963">Cytoplasm</keyword>
<proteinExistence type="inferred from homology"/>
<comment type="caution">
    <text evidence="10">The sequence shown here is derived from an EMBL/GenBank/DDBJ whole genome shotgun (WGS) entry which is preliminary data.</text>
</comment>
<dbReference type="InterPro" id="IPR018948">
    <property type="entry name" value="GTP-bd_TrmE_N"/>
</dbReference>
<dbReference type="InterPro" id="IPR003593">
    <property type="entry name" value="AAA+_ATPase"/>
</dbReference>
<protein>
    <recommendedName>
        <fullName evidence="8">tRNA modification GTPase MnmE</fullName>
        <ecNumber evidence="8">3.6.-.-</ecNumber>
    </recommendedName>
</protein>
<keyword evidence="8" id="KW-0479">Metal-binding</keyword>
<dbReference type="CDD" id="cd04164">
    <property type="entry name" value="trmE"/>
    <property type="match status" value="1"/>
</dbReference>
<comment type="similarity">
    <text evidence="1 8">Belongs to the TRAFAC class TrmE-Era-EngA-EngB-Septin-like GTPase superfamily. TrmE GTPase family.</text>
</comment>
<dbReference type="InterPro" id="IPR004520">
    <property type="entry name" value="GTPase_MnmE"/>
</dbReference>
<keyword evidence="11" id="KW-1185">Reference proteome</keyword>